<dbReference type="NCBIfam" id="TIGR01550">
    <property type="entry name" value="DOC_P1"/>
    <property type="match status" value="1"/>
</dbReference>
<dbReference type="SUPFAM" id="SSF140931">
    <property type="entry name" value="Fic-like"/>
    <property type="match status" value="1"/>
</dbReference>
<proteinExistence type="predicted"/>
<gene>
    <name evidence="2" type="ORF">HMPREF7215_2218</name>
</gene>
<evidence type="ECO:0000313" key="3">
    <source>
        <dbReference type="Proteomes" id="UP000006462"/>
    </source>
</evidence>
<dbReference type="Gene3D" id="1.20.120.1870">
    <property type="entry name" value="Fic/DOC protein, Fido domain"/>
    <property type="match status" value="1"/>
</dbReference>
<dbReference type="Proteomes" id="UP000006462">
    <property type="component" value="Unassembled WGS sequence"/>
</dbReference>
<dbReference type="InterPro" id="IPR003812">
    <property type="entry name" value="Fido"/>
</dbReference>
<feature type="domain" description="Fido" evidence="1">
    <location>
        <begin position="1"/>
        <end position="123"/>
    </location>
</feature>
<organism evidence="2 3">
    <name type="scientific">Pyramidobacter piscolens W5455</name>
    <dbReference type="NCBI Taxonomy" id="352165"/>
    <lineage>
        <taxon>Bacteria</taxon>
        <taxon>Thermotogati</taxon>
        <taxon>Synergistota</taxon>
        <taxon>Synergistia</taxon>
        <taxon>Synergistales</taxon>
        <taxon>Dethiosulfovibrionaceae</taxon>
        <taxon>Pyramidobacter</taxon>
    </lineage>
</organism>
<evidence type="ECO:0000313" key="2">
    <source>
        <dbReference type="EMBL" id="EFB91180.1"/>
    </source>
</evidence>
<keyword evidence="3" id="KW-1185">Reference proteome</keyword>
<evidence type="ECO:0000259" key="1">
    <source>
        <dbReference type="PROSITE" id="PS51459"/>
    </source>
</evidence>
<dbReference type="Pfam" id="PF02661">
    <property type="entry name" value="Fic"/>
    <property type="match status" value="1"/>
</dbReference>
<dbReference type="PROSITE" id="PS51459">
    <property type="entry name" value="FIDO"/>
    <property type="match status" value="1"/>
</dbReference>
<accession>A0ABM9ZW81</accession>
<protein>
    <submittedName>
        <fullName evidence="2">Death-on-curing family protein</fullName>
    </submittedName>
</protein>
<dbReference type="InterPro" id="IPR006440">
    <property type="entry name" value="Doc"/>
</dbReference>
<dbReference type="PANTHER" id="PTHR39426:SF1">
    <property type="entry name" value="HOMOLOGY TO DEATH-ON-CURING PROTEIN OF PHAGE P1"/>
    <property type="match status" value="1"/>
</dbReference>
<comment type="caution">
    <text evidence="2">The sequence shown here is derived from an EMBL/GenBank/DDBJ whole genome shotgun (WGS) entry which is preliminary data.</text>
</comment>
<dbReference type="InterPro" id="IPR053737">
    <property type="entry name" value="Type_II_TA_Toxin"/>
</dbReference>
<dbReference type="PANTHER" id="PTHR39426">
    <property type="entry name" value="HOMOLOGY TO DEATH-ON-CURING PROTEIN OF PHAGE P1"/>
    <property type="match status" value="1"/>
</dbReference>
<dbReference type="InterPro" id="IPR036597">
    <property type="entry name" value="Fido-like_dom_sf"/>
</dbReference>
<reference evidence="2 3" key="1">
    <citation type="submission" date="2009-12" db="EMBL/GenBank/DDBJ databases">
        <authorList>
            <person name="Shrivastava S."/>
            <person name="Madupu R."/>
            <person name="Durkin A.S."/>
            <person name="Torralba M."/>
            <person name="Methe B."/>
            <person name="Sutton G.G."/>
            <person name="Strausberg R.L."/>
            <person name="Nelson K.E."/>
        </authorList>
    </citation>
    <scope>NUCLEOTIDE SEQUENCE [LARGE SCALE GENOMIC DNA]</scope>
    <source>
        <strain evidence="2 3">W5455</strain>
    </source>
</reference>
<name>A0ABM9ZW81_9BACT</name>
<dbReference type="EMBL" id="ADFP01000048">
    <property type="protein sequence ID" value="EFB91180.1"/>
    <property type="molecule type" value="Genomic_DNA"/>
</dbReference>
<sequence length="128" mass="14703">MPNIERLSPESIDDVIESLRCRYADDPISIINEEPIEYVLHLEALSCYYDDDVYRLAAVIFRSIIQGHPLQDGNKRMEMLLGTYFLKINGYTLTAGNDKFLNTALEIARGELHIQGIYQWLLKRAQPG</sequence>